<reference evidence="11" key="2">
    <citation type="submission" date="2015-06" db="UniProtKB">
        <authorList>
            <consortium name="EnsemblMetazoa"/>
        </authorList>
    </citation>
    <scope>IDENTIFICATION</scope>
</reference>
<evidence type="ECO:0000256" key="4">
    <source>
        <dbReference type="ARBA" id="ARBA00017052"/>
    </source>
</evidence>
<dbReference type="PIRSF" id="PIRSF017215">
    <property type="entry name" value="ESCRT2_Vps22"/>
    <property type="match status" value="1"/>
</dbReference>
<dbReference type="OMA" id="QIVEVCM"/>
<dbReference type="GO" id="GO:0000814">
    <property type="term" value="C:ESCRT II complex"/>
    <property type="evidence" value="ECO:0007669"/>
    <property type="project" value="UniProtKB-UniRule"/>
</dbReference>
<keyword evidence="6" id="KW-0963">Cytoplasm</keyword>
<dbReference type="Pfam" id="PF04157">
    <property type="entry name" value="EAP30"/>
    <property type="match status" value="1"/>
</dbReference>
<evidence type="ECO:0000313" key="12">
    <source>
        <dbReference type="Proteomes" id="UP000015104"/>
    </source>
</evidence>
<dbReference type="Gene3D" id="6.10.140.180">
    <property type="match status" value="1"/>
</dbReference>
<evidence type="ECO:0000256" key="1">
    <source>
        <dbReference type="ARBA" id="ARBA00004481"/>
    </source>
</evidence>
<keyword evidence="8 10" id="KW-0653">Protein transport</keyword>
<dbReference type="eggNOG" id="KOG3341">
    <property type="taxonomic scope" value="Eukaryota"/>
</dbReference>
<comment type="similarity">
    <text evidence="3 10">Belongs to the SNF8 family.</text>
</comment>
<evidence type="ECO:0000256" key="9">
    <source>
        <dbReference type="ARBA" id="ARBA00023136"/>
    </source>
</evidence>
<dbReference type="EMBL" id="CAEY01000779">
    <property type="status" value="NOT_ANNOTATED_CDS"/>
    <property type="molecule type" value="Genomic_DNA"/>
</dbReference>
<organism evidence="11 12">
    <name type="scientific">Tetranychus urticae</name>
    <name type="common">Two-spotted spider mite</name>
    <dbReference type="NCBI Taxonomy" id="32264"/>
    <lineage>
        <taxon>Eukaryota</taxon>
        <taxon>Metazoa</taxon>
        <taxon>Ecdysozoa</taxon>
        <taxon>Arthropoda</taxon>
        <taxon>Chelicerata</taxon>
        <taxon>Arachnida</taxon>
        <taxon>Acari</taxon>
        <taxon>Acariformes</taxon>
        <taxon>Trombidiformes</taxon>
        <taxon>Prostigmata</taxon>
        <taxon>Eleutherengona</taxon>
        <taxon>Raphignathae</taxon>
        <taxon>Tetranychoidea</taxon>
        <taxon>Tetranychidae</taxon>
        <taxon>Tetranychus</taxon>
    </lineage>
</organism>
<dbReference type="InterPro" id="IPR036388">
    <property type="entry name" value="WH-like_DNA-bd_sf"/>
</dbReference>
<name>T1JUK3_TETUR</name>
<evidence type="ECO:0000313" key="11">
    <source>
        <dbReference type="EnsemblMetazoa" id="tetur02g01250.1"/>
    </source>
</evidence>
<evidence type="ECO:0000256" key="5">
    <source>
        <dbReference type="ARBA" id="ARBA00022448"/>
    </source>
</evidence>
<keyword evidence="9" id="KW-0472">Membrane</keyword>
<dbReference type="FunFam" id="1.10.10.10:FF:000397">
    <property type="entry name" value="Vacuolar-sorting protein SNF8"/>
    <property type="match status" value="1"/>
</dbReference>
<dbReference type="FunFam" id="1.10.10.10:FF:000085">
    <property type="entry name" value="Vacuolar-sorting protein SNF8"/>
    <property type="match status" value="1"/>
</dbReference>
<dbReference type="InterPro" id="IPR036390">
    <property type="entry name" value="WH_DNA-bd_sf"/>
</dbReference>
<evidence type="ECO:0000256" key="8">
    <source>
        <dbReference type="ARBA" id="ARBA00022927"/>
    </source>
</evidence>
<dbReference type="OrthoDB" id="283883at2759"/>
<dbReference type="InterPro" id="IPR040608">
    <property type="entry name" value="Snf8/Vps36"/>
</dbReference>
<comment type="subcellular location">
    <subcellularLocation>
        <location evidence="2">Cytoplasm</location>
    </subcellularLocation>
    <subcellularLocation>
        <location evidence="1">Endosome membrane</location>
        <topology evidence="1">Peripheral membrane protein</topology>
    </subcellularLocation>
</comment>
<dbReference type="PANTHER" id="PTHR12806">
    <property type="entry name" value="EAP30 SUBUNIT OF ELL COMPLEX"/>
    <property type="match status" value="1"/>
</dbReference>
<evidence type="ECO:0000256" key="2">
    <source>
        <dbReference type="ARBA" id="ARBA00004496"/>
    </source>
</evidence>
<dbReference type="KEGG" id="tut:107371536"/>
<reference evidence="12" key="1">
    <citation type="submission" date="2011-08" db="EMBL/GenBank/DDBJ databases">
        <authorList>
            <person name="Rombauts S."/>
        </authorList>
    </citation>
    <scope>NUCLEOTIDE SEQUENCE</scope>
    <source>
        <strain evidence="12">London</strain>
    </source>
</reference>
<comment type="function">
    <text evidence="10">Component of the endosomal sorting complex required for transport II (ESCRT-II), which is required for multivesicular body (MVB) formation and sorting of endosomal cargo proteins into MVBs.</text>
</comment>
<evidence type="ECO:0000256" key="7">
    <source>
        <dbReference type="ARBA" id="ARBA00022753"/>
    </source>
</evidence>
<dbReference type="Gene3D" id="1.10.10.10">
    <property type="entry name" value="Winged helix-like DNA-binding domain superfamily/Winged helix DNA-binding domain"/>
    <property type="match status" value="2"/>
</dbReference>
<dbReference type="InterPro" id="IPR016689">
    <property type="entry name" value="ESCRT-2_cplx_Snf8"/>
</dbReference>
<dbReference type="HOGENOM" id="CLU_070147_2_0_1"/>
<protein>
    <recommendedName>
        <fullName evidence="4 10">Vacuolar-sorting protein SNF8</fullName>
    </recommendedName>
</protein>
<dbReference type="PANTHER" id="PTHR12806:SF0">
    <property type="entry name" value="VACUOLAR-SORTING PROTEIN SNF8"/>
    <property type="match status" value="1"/>
</dbReference>
<keyword evidence="5 10" id="KW-0813">Transport</keyword>
<sequence length="248" mass="28459">MRRKYGLGAIQKQQNTEAKFKEKSEAITKEQIDKLTDQMNAFKSHLEKFATKHKKAIKKNPEFRRQFQVMCATVGVDPLQSSNNFWTRLLGVGDFYYELAVQVIEVCMATSYQNGGLIAIEDLLRRVKLSRCTARKKDEDITTDDILRSINKLNVLGNGLKVLKSNKSYIIQSVPKELSMDHTDVLRLASSNRGFTNKSIIRSELGWEENRIVKVIYDMIMEGLIWVDNQAESNAPHYWFPGLFSTSN</sequence>
<keyword evidence="7" id="KW-0967">Endosome</keyword>
<dbReference type="Proteomes" id="UP000015104">
    <property type="component" value="Unassembled WGS sequence"/>
</dbReference>
<evidence type="ECO:0000256" key="3">
    <source>
        <dbReference type="ARBA" id="ARBA00009834"/>
    </source>
</evidence>
<gene>
    <name evidence="11" type="primary">107371536</name>
</gene>
<dbReference type="AlphaFoldDB" id="T1JUK3"/>
<dbReference type="STRING" id="32264.T1JUK3"/>
<evidence type="ECO:0000256" key="10">
    <source>
        <dbReference type="PIRNR" id="PIRNR017215"/>
    </source>
</evidence>
<dbReference type="EnsemblMetazoa" id="tetur02g01250.1">
    <property type="protein sequence ID" value="tetur02g01250.1"/>
    <property type="gene ID" value="tetur02g01250"/>
</dbReference>
<comment type="subunit">
    <text evidence="10">Component of the endosomal sorting complex required for transport II (ESCRT-II).</text>
</comment>
<keyword evidence="12" id="KW-1185">Reference proteome</keyword>
<dbReference type="GO" id="GO:0043328">
    <property type="term" value="P:protein transport to vacuole involved in ubiquitin-dependent protein catabolic process via the multivesicular body sorting pathway"/>
    <property type="evidence" value="ECO:0007669"/>
    <property type="project" value="TreeGrafter"/>
</dbReference>
<accession>T1JUK3</accession>
<evidence type="ECO:0000256" key="6">
    <source>
        <dbReference type="ARBA" id="ARBA00022490"/>
    </source>
</evidence>
<proteinExistence type="inferred from homology"/>
<dbReference type="SUPFAM" id="SSF46785">
    <property type="entry name" value="Winged helix' DNA-binding domain"/>
    <property type="match status" value="2"/>
</dbReference>